<keyword evidence="2 15" id="KW-0479">Metal-binding</keyword>
<keyword evidence="21" id="KW-1185">Reference proteome</keyword>
<dbReference type="Gene3D" id="1.10.486.10">
    <property type="entry name" value="PCRA, domain 4"/>
    <property type="match status" value="1"/>
</dbReference>
<keyword evidence="12 15" id="KW-0413">Isomerase</keyword>
<evidence type="ECO:0000256" key="11">
    <source>
        <dbReference type="ARBA" id="ARBA00023204"/>
    </source>
</evidence>
<comment type="function">
    <text evidence="15">A helicase/nuclease that prepares dsDNA breaks (DSB) for recombinational DNA repair. Binds to DSBs and unwinds DNA via a highly rapid and processive ATP-dependent bidirectional helicase activity. Unwinds dsDNA until it encounters a Chi (crossover hotspot instigator) sequence from the 3' direction. Cuts ssDNA a few nucleotides 3' to the Chi site. The properties and activities of the enzyme are changed at Chi. The Chi-altered holoenzyme produces a long 3'-ssDNA overhang and facilitates RecA-binding to the ssDNA for homologous DNA recombination and repair. Holoenzyme degrades any linearized DNA that is unable to undergo homologous recombination. In the holoenzyme this subunit contributes ATPase, 3'-5' helicase, exonuclease activity and loads RecA onto ssDNA.</text>
</comment>
<dbReference type="InterPro" id="IPR027417">
    <property type="entry name" value="P-loop_NTPase"/>
</dbReference>
<keyword evidence="4 15" id="KW-0227">DNA damage</keyword>
<dbReference type="Proteomes" id="UP001174908">
    <property type="component" value="Unassembled WGS sequence"/>
</dbReference>
<keyword evidence="7 15" id="KW-0269">Exonuclease</keyword>
<dbReference type="PROSITE" id="PS51198">
    <property type="entry name" value="UVRD_HELICASE_ATP_BIND"/>
    <property type="match status" value="1"/>
</dbReference>
<feature type="binding site" evidence="16">
    <location>
        <begin position="27"/>
        <end position="34"/>
    </location>
    <ligand>
        <name>ATP</name>
        <dbReference type="ChEBI" id="CHEBI:30616"/>
    </ligand>
</feature>
<comment type="domain">
    <text evidence="15">The C-terminal domain has nuclease activity and interacts with RecD. It interacts with RecA, facilitating its loading onto ssDNA.</text>
</comment>
<evidence type="ECO:0000256" key="10">
    <source>
        <dbReference type="ARBA" id="ARBA00023125"/>
    </source>
</evidence>
<comment type="catalytic activity">
    <reaction evidence="13 15">
        <text>Couples ATP hydrolysis with the unwinding of duplex DNA by translocating in the 3'-5' direction.</text>
        <dbReference type="EC" id="5.6.2.4"/>
    </reaction>
</comment>
<dbReference type="Gene3D" id="3.40.50.300">
    <property type="entry name" value="P-loop containing nucleotide triphosphate hydrolases"/>
    <property type="match status" value="2"/>
</dbReference>
<dbReference type="Gene3D" id="3.90.320.10">
    <property type="match status" value="1"/>
</dbReference>
<evidence type="ECO:0000256" key="13">
    <source>
        <dbReference type="ARBA" id="ARBA00034617"/>
    </source>
</evidence>
<feature type="region of interest" description="DNA-binding and helicase activity, interacts with RecC" evidence="15">
    <location>
        <begin position="1"/>
        <end position="887"/>
    </location>
</feature>
<sequence length="1269" mass="140886">MNKANDQQPRTMDALRFPLRGSQLVEASAGTGKTFTIAALYLRLVLGHGGEASAFARALTPPEILVVTFTQAATQELRDRIRARLAQAAQAFLAEPDEVESLPPGRDLLHDLRAEYPADQWPHCARVLRLAAEWMDEAAVSTIHGWCYRMLHEHAFDSGSPFIQTLEADQRDLLAEAARDYWRTFFNPLEQADARQVRQWWATPEALCAEVERVLPVRDALAEGDEPAVILRRQREDVGRSLQAWKTPWREGWVDELRNLLDDAAARKLIDGRKLQARNYNRWLDLLRQWAADDAVEPFDDKNAAWSRLTPEGILDASKDGKAAFDHPALHDLATLQQRIASLPDGRAELLRHALHWIAQRLELAQARRAQMGFDELLTRLDAALQGPNGARLAGLIRAQFPVALIDEFQDTDPLQYRIFDAVYRVAENAQDSAVVLIGDPKQAIYGFRGADIHTYLAARRDTDGRHHTLGTNFRSSHAMVTAVNRVFEGAEVRPDGAGAFGFRDAATDENPVPFVPVAAQGRKEQWRIDGVSAPALTFWTMPAESGKKGEAVDALATSCAGEIVRLLMAGAEGRAGFMQPDGKLQPLGAGDIAVLVNTGREAQRVRAALRDRGVRSVYLSDMESVFASPVAGELQRWLRACAEPDDDRPLRAALATPSLGLDWAALDALNQDELQWEERVLQFRHYQQLWRRQGVLPMLRHLLHDFDVPQRLLALQDERRLTDLLHLAELLQQASSQLDGEHALIRWLSEQRDVQGMPAEGRKLRLESDAALVKVVTVHKSKGLEFPLVFLPFAIHARAVSRKDMPLRWHDEEGQLRVALAPDDEGLRRADDERLGEDLRKLYVALTRARHATWVGVMPESDKARSALGQVLGDAGPVALCAGAQDGVVAVLEAPAPSDAQWQDTAPRPELAPPPPLPSRPPERWWIASYSALRHLDMQGNLSATDGEGAASLPMPASNVRPLTDELPAGPDSAADDIYLDSRDDAAAPQAQSRAGTALASLGRLHDFPAGSVPGSFLHGLLEWAGRQGFARVAEDEGVQAELARWLERRCAQAGWQEWAAPLQAWLLDWLATPLRLPPEPGHRRAVSVAPSQLKALQIEMEFLVAAQHVDALMLDELVRRHTLGGAPRPALLPRQVNGMLKGFVDLVFEHDGRYWVADYKSNWLGKADADYGPDALRQSVLQHRYELQYVLYVFALHRLLRARLPGYDYERHVGGAVYLFLRGHAAPGQGVHAERLPRALIDALDRMFDGLPPAPPPAARGQMELEL</sequence>
<comment type="domain">
    <text evidence="15">The N-terminal DNA-binding domain is a ssDNA-dependent ATPase and has ATP-dependent 3'-5' helicase function. This domain interacts with RecC.</text>
</comment>
<dbReference type="EC" id="3.1.11.5" evidence="15"/>
<dbReference type="Pfam" id="PF12705">
    <property type="entry name" value="PDDEXK_1"/>
    <property type="match status" value="1"/>
</dbReference>
<name>A0ABT7N7N0_9BURK</name>
<comment type="cofactor">
    <cofactor evidence="15">
        <name>Mg(2+)</name>
        <dbReference type="ChEBI" id="CHEBI:18420"/>
    </cofactor>
    <text evidence="15">Binds 1 Mg(2+) ion per subunit.</text>
</comment>
<dbReference type="GO" id="GO:0008854">
    <property type="term" value="F:exodeoxyribonuclease V activity"/>
    <property type="evidence" value="ECO:0007669"/>
    <property type="project" value="UniProtKB-EC"/>
</dbReference>
<keyword evidence="8 15" id="KW-0067">ATP-binding</keyword>
<dbReference type="RefSeq" id="WP_286659015.1">
    <property type="nucleotide sequence ID" value="NZ_JASZYV010000001.1"/>
</dbReference>
<evidence type="ECO:0000256" key="16">
    <source>
        <dbReference type="PROSITE-ProRule" id="PRU00560"/>
    </source>
</evidence>
<evidence type="ECO:0000259" key="19">
    <source>
        <dbReference type="PROSITE" id="PS51217"/>
    </source>
</evidence>
<evidence type="ECO:0000313" key="21">
    <source>
        <dbReference type="Proteomes" id="UP001174908"/>
    </source>
</evidence>
<dbReference type="Pfam" id="PF00580">
    <property type="entry name" value="UvrD-helicase"/>
    <property type="match status" value="1"/>
</dbReference>
<feature type="binding site" evidence="15">
    <location>
        <position position="1147"/>
    </location>
    <ligand>
        <name>Mg(2+)</name>
        <dbReference type="ChEBI" id="CHEBI:18420"/>
    </ligand>
</feature>
<evidence type="ECO:0000259" key="18">
    <source>
        <dbReference type="PROSITE" id="PS51198"/>
    </source>
</evidence>
<comment type="similarity">
    <text evidence="15">Belongs to the helicase family. UvrD subfamily.</text>
</comment>
<keyword evidence="9 15" id="KW-0460">Magnesium</keyword>
<protein>
    <recommendedName>
        <fullName evidence="15">RecBCD enzyme subunit RecB</fullName>
        <ecNumber evidence="15">3.1.11.5</ecNumber>
        <ecNumber evidence="15">5.6.2.4</ecNumber>
    </recommendedName>
    <alternativeName>
        <fullName evidence="15">DNA 3'-5' helicase subunit RecB</fullName>
    </alternativeName>
    <alternativeName>
        <fullName evidence="15">Exonuclease V subunit RecB</fullName>
        <shortName evidence="15">ExoV subunit RecB</shortName>
    </alternativeName>
    <alternativeName>
        <fullName evidence="15">Helicase/nuclease RecBCD subunit RecB</fullName>
    </alternativeName>
</protein>
<evidence type="ECO:0000256" key="4">
    <source>
        <dbReference type="ARBA" id="ARBA00022763"/>
    </source>
</evidence>
<reference evidence="20" key="1">
    <citation type="submission" date="2023-06" db="EMBL/GenBank/DDBJ databases">
        <authorList>
            <person name="Jiang Y."/>
            <person name="Liu Q."/>
        </authorList>
    </citation>
    <scope>NUCLEOTIDE SEQUENCE</scope>
    <source>
        <strain evidence="20">CGMCC 1.12089</strain>
    </source>
</reference>
<dbReference type="EMBL" id="JASZYV010000001">
    <property type="protein sequence ID" value="MDM0043946.1"/>
    <property type="molecule type" value="Genomic_DNA"/>
</dbReference>
<organism evidence="20 21">
    <name type="scientific">Variovorax dokdonensis</name>
    <dbReference type="NCBI Taxonomy" id="344883"/>
    <lineage>
        <taxon>Bacteria</taxon>
        <taxon>Pseudomonadati</taxon>
        <taxon>Pseudomonadota</taxon>
        <taxon>Betaproteobacteria</taxon>
        <taxon>Burkholderiales</taxon>
        <taxon>Comamonadaceae</taxon>
        <taxon>Variovorax</taxon>
    </lineage>
</organism>
<evidence type="ECO:0000256" key="7">
    <source>
        <dbReference type="ARBA" id="ARBA00022839"/>
    </source>
</evidence>
<feature type="binding site" evidence="15">
    <location>
        <position position="1160"/>
    </location>
    <ligand>
        <name>Mg(2+)</name>
        <dbReference type="ChEBI" id="CHEBI:18420"/>
    </ligand>
</feature>
<evidence type="ECO:0000256" key="2">
    <source>
        <dbReference type="ARBA" id="ARBA00022723"/>
    </source>
</evidence>
<evidence type="ECO:0000256" key="15">
    <source>
        <dbReference type="HAMAP-Rule" id="MF_01485"/>
    </source>
</evidence>
<keyword evidence="5 15" id="KW-0378">Hydrolase</keyword>
<evidence type="ECO:0000256" key="8">
    <source>
        <dbReference type="ARBA" id="ARBA00022840"/>
    </source>
</evidence>
<dbReference type="InterPro" id="IPR014017">
    <property type="entry name" value="DNA_helicase_UvrD-like_C"/>
</dbReference>
<dbReference type="Gene3D" id="1.10.3170.10">
    <property type="entry name" value="Recbcd, chain B, domain 2"/>
    <property type="match status" value="1"/>
</dbReference>
<feature type="domain" description="UvrD-like helicase C-terminal" evidence="19">
    <location>
        <begin position="518"/>
        <end position="784"/>
    </location>
</feature>
<evidence type="ECO:0000256" key="9">
    <source>
        <dbReference type="ARBA" id="ARBA00022842"/>
    </source>
</evidence>
<keyword evidence="1 15" id="KW-0540">Nuclease</keyword>
<dbReference type="SUPFAM" id="SSF52980">
    <property type="entry name" value="Restriction endonuclease-like"/>
    <property type="match status" value="1"/>
</dbReference>
<feature type="region of interest" description="Disordered" evidence="17">
    <location>
        <begin position="899"/>
        <end position="924"/>
    </location>
</feature>
<dbReference type="HAMAP" id="MF_01485">
    <property type="entry name" value="RecB"/>
    <property type="match status" value="1"/>
</dbReference>
<dbReference type="PROSITE" id="PS51217">
    <property type="entry name" value="UVRD_HELICASE_CTER"/>
    <property type="match status" value="1"/>
</dbReference>
<comment type="miscellaneous">
    <text evidence="15">In the RecBCD complex, RecB has a slow 3'-5' helicase, an exonuclease activity and loads RecA onto ssDNA, RecD has a fast 5'-3' helicase activity, while RecC stimulates the ATPase and processivity of the RecB helicase and contributes to recognition of the Chi site.</text>
</comment>
<gene>
    <name evidence="15 20" type="primary">recB</name>
    <name evidence="20" type="ORF">QTH91_05595</name>
</gene>
<comment type="subunit">
    <text evidence="15">Heterotrimer of RecB, RecC and RecD. All subunits contribute to DNA-binding. Interacts with RecA.</text>
</comment>
<feature type="region of interest" description="Disordered" evidence="17">
    <location>
        <begin position="943"/>
        <end position="978"/>
    </location>
</feature>
<keyword evidence="10 15" id="KW-0238">DNA-binding</keyword>
<dbReference type="InterPro" id="IPR004586">
    <property type="entry name" value="RecB"/>
</dbReference>
<keyword evidence="3 15" id="KW-0547">Nucleotide-binding</keyword>
<dbReference type="EC" id="5.6.2.4" evidence="15"/>
<keyword evidence="6 15" id="KW-0347">Helicase</keyword>
<comment type="catalytic activity">
    <reaction evidence="15">
        <text>Exonucleolytic cleavage (in the presence of ATP) in either 5'- to 3'- or 3'- to 5'-direction to yield 5'-phosphooligonucleotides.</text>
        <dbReference type="EC" id="3.1.11.5"/>
    </reaction>
</comment>
<dbReference type="PANTHER" id="PTHR11070">
    <property type="entry name" value="UVRD / RECB / PCRA DNA HELICASE FAMILY MEMBER"/>
    <property type="match status" value="1"/>
</dbReference>
<dbReference type="InterPro" id="IPR011335">
    <property type="entry name" value="Restrct_endonuc-II-like"/>
</dbReference>
<feature type="domain" description="UvrD-like helicase ATP-binding" evidence="18">
    <location>
        <begin position="6"/>
        <end position="477"/>
    </location>
</feature>
<dbReference type="SUPFAM" id="SSF52540">
    <property type="entry name" value="P-loop containing nucleoside triphosphate hydrolases"/>
    <property type="match status" value="1"/>
</dbReference>
<evidence type="ECO:0000256" key="5">
    <source>
        <dbReference type="ARBA" id="ARBA00022801"/>
    </source>
</evidence>
<dbReference type="PANTHER" id="PTHR11070:SF23">
    <property type="entry name" value="RECBCD ENZYME SUBUNIT RECB"/>
    <property type="match status" value="1"/>
</dbReference>
<evidence type="ECO:0000256" key="6">
    <source>
        <dbReference type="ARBA" id="ARBA00022806"/>
    </source>
</evidence>
<evidence type="ECO:0000256" key="3">
    <source>
        <dbReference type="ARBA" id="ARBA00022741"/>
    </source>
</evidence>
<proteinExistence type="inferred from homology"/>
<evidence type="ECO:0000256" key="1">
    <source>
        <dbReference type="ARBA" id="ARBA00022722"/>
    </source>
</evidence>
<feature type="compositionally biased region" description="Pro residues" evidence="17">
    <location>
        <begin position="911"/>
        <end position="921"/>
    </location>
</feature>
<feature type="binding site" evidence="15">
    <location>
        <position position="1020"/>
    </location>
    <ligand>
        <name>Mg(2+)</name>
        <dbReference type="ChEBI" id="CHEBI:18420"/>
    </ligand>
</feature>
<evidence type="ECO:0000256" key="14">
    <source>
        <dbReference type="ARBA" id="ARBA00048988"/>
    </source>
</evidence>
<evidence type="ECO:0000256" key="12">
    <source>
        <dbReference type="ARBA" id="ARBA00023235"/>
    </source>
</evidence>
<comment type="catalytic activity">
    <reaction evidence="14 15">
        <text>ATP + H2O = ADP + phosphate + H(+)</text>
        <dbReference type="Rhea" id="RHEA:13065"/>
        <dbReference type="ChEBI" id="CHEBI:15377"/>
        <dbReference type="ChEBI" id="CHEBI:15378"/>
        <dbReference type="ChEBI" id="CHEBI:30616"/>
        <dbReference type="ChEBI" id="CHEBI:43474"/>
        <dbReference type="ChEBI" id="CHEBI:456216"/>
        <dbReference type="EC" id="5.6.2.4"/>
    </reaction>
</comment>
<dbReference type="InterPro" id="IPR014016">
    <property type="entry name" value="UvrD-like_ATP-bd"/>
</dbReference>
<feature type="active site" description="For nuclease activity" evidence="15">
    <location>
        <position position="1160"/>
    </location>
</feature>
<dbReference type="CDD" id="cd22352">
    <property type="entry name" value="RecB_C-like"/>
    <property type="match status" value="1"/>
</dbReference>
<accession>A0ABT7N7N0</accession>
<dbReference type="InterPro" id="IPR000212">
    <property type="entry name" value="DNA_helicase_UvrD/REP"/>
</dbReference>
<evidence type="ECO:0000256" key="17">
    <source>
        <dbReference type="SAM" id="MobiDB-lite"/>
    </source>
</evidence>
<dbReference type="InterPro" id="IPR038726">
    <property type="entry name" value="PDDEXK_AddAB-type"/>
</dbReference>
<dbReference type="NCBIfam" id="TIGR00609">
    <property type="entry name" value="recB"/>
    <property type="match status" value="1"/>
</dbReference>
<comment type="caution">
    <text evidence="20">The sequence shown here is derived from an EMBL/GenBank/DDBJ whole genome shotgun (WGS) entry which is preliminary data.</text>
</comment>
<feature type="region of interest" description="Nuclease activity, interacts with RecD and RecA" evidence="15">
    <location>
        <begin position="925"/>
        <end position="1269"/>
    </location>
</feature>
<keyword evidence="11 15" id="KW-0234">DNA repair</keyword>
<evidence type="ECO:0000313" key="20">
    <source>
        <dbReference type="EMBL" id="MDM0043946.1"/>
    </source>
</evidence>
<dbReference type="InterPro" id="IPR011604">
    <property type="entry name" value="PDDEXK-like_dom_sf"/>
</dbReference>
<dbReference type="Pfam" id="PF13361">
    <property type="entry name" value="UvrD_C"/>
    <property type="match status" value="1"/>
</dbReference>